<name>A0A5B2VW47_9BACT</name>
<evidence type="ECO:0000313" key="2">
    <source>
        <dbReference type="Proteomes" id="UP000324611"/>
    </source>
</evidence>
<dbReference type="Proteomes" id="UP000324611">
    <property type="component" value="Unassembled WGS sequence"/>
</dbReference>
<keyword evidence="2" id="KW-1185">Reference proteome</keyword>
<dbReference type="Pfam" id="PF11294">
    <property type="entry name" value="DUF3095"/>
    <property type="match status" value="1"/>
</dbReference>
<dbReference type="AlphaFoldDB" id="A0A5B2VW47"/>
<protein>
    <submittedName>
        <fullName evidence="1">DUF3095 domain-containing protein</fullName>
    </submittedName>
</protein>
<dbReference type="InterPro" id="IPR021445">
    <property type="entry name" value="DUF3095"/>
</dbReference>
<sequence>MAASNDQFYSRLPVNRITLRDLLEEEHLFYKIPDDWHVIITDIKGSTSAVQNGQHETVNYIATGSIVAVLNITFKTNTTIPFFFGGDGATFLIPASVKEVALSALQIHSQQTQAQFGLTLRVGSVAIKDIYAAGHTLTVSKFCSAGNFTIPIVLGDGLYYAEQLIKGPDYLLTAPPAEGEELDLSGMQCRWDQVPPPLLHYEVVTLIAVATAGAQQAAAYGKVIAYIDDIYGAPEQRQPISVSKLKLTSSFQQLGMEMRTRFGSMKLLQLLYAWCKNRLGYFYFKTKTGKTYLSRLVEMSDTLVIDGKINTVITGTAEQRLQLQHALSAMEDAGEIVYGYCVSKASVMSCYVRDLKDDHIHFVDGAEGGYTKAAGVLKLKAIENKQH</sequence>
<evidence type="ECO:0000313" key="1">
    <source>
        <dbReference type="EMBL" id="KAA2243531.1"/>
    </source>
</evidence>
<dbReference type="EMBL" id="VUOC01000002">
    <property type="protein sequence ID" value="KAA2243531.1"/>
    <property type="molecule type" value="Genomic_DNA"/>
</dbReference>
<organism evidence="1 2">
    <name type="scientific">Chitinophaga agrisoli</name>
    <dbReference type="NCBI Taxonomy" id="2607653"/>
    <lineage>
        <taxon>Bacteria</taxon>
        <taxon>Pseudomonadati</taxon>
        <taxon>Bacteroidota</taxon>
        <taxon>Chitinophagia</taxon>
        <taxon>Chitinophagales</taxon>
        <taxon>Chitinophagaceae</taxon>
        <taxon>Chitinophaga</taxon>
    </lineage>
</organism>
<gene>
    <name evidence="1" type="ORF">F0L74_13645</name>
</gene>
<comment type="caution">
    <text evidence="1">The sequence shown here is derived from an EMBL/GenBank/DDBJ whole genome shotgun (WGS) entry which is preliminary data.</text>
</comment>
<dbReference type="RefSeq" id="WP_149838406.1">
    <property type="nucleotide sequence ID" value="NZ_VUOC01000002.1"/>
</dbReference>
<accession>A0A5B2VW47</accession>
<reference evidence="1 2" key="1">
    <citation type="submission" date="2019-09" db="EMBL/GenBank/DDBJ databases">
        <title>Chitinophaga ginsengihumi sp. nov., isolated from soil of ginseng rhizosphere.</title>
        <authorList>
            <person name="Lee J."/>
        </authorList>
    </citation>
    <scope>NUCLEOTIDE SEQUENCE [LARGE SCALE GENOMIC DNA]</scope>
    <source>
        <strain evidence="1 2">BN140078</strain>
    </source>
</reference>
<proteinExistence type="predicted"/>
<reference evidence="1 2" key="2">
    <citation type="submission" date="2019-09" db="EMBL/GenBank/DDBJ databases">
        <authorList>
            <person name="Jin C."/>
        </authorList>
    </citation>
    <scope>NUCLEOTIDE SEQUENCE [LARGE SCALE GENOMIC DNA]</scope>
    <source>
        <strain evidence="1 2">BN140078</strain>
    </source>
</reference>